<sequence length="153" mass="17471">MTLSFFYLGLSITLYQENFLASWNTIGVKFETLPYTVTGLKNPLGIKSLIPFKPWDIIDYPGTPDQRDLGKDLNWLNFKMQDLYKENADIDLNIPQLAPTNLSVEAPINLVPLEYSLDQSLAVTSELETNFQFPQQSTIEKNQSPILDKIKKK</sequence>
<proteinExistence type="predicted"/>
<geneLocation type="mitochondrion" evidence="1"/>
<gene>
    <name evidence="1" type="primary">dpol1</name>
</gene>
<keyword evidence="1" id="KW-0496">Mitochondrion</keyword>
<protein>
    <submittedName>
        <fullName evidence="1">DNA polymerase</fullName>
    </submittedName>
</protein>
<dbReference type="GeneID" id="40135567"/>
<accession>A0A4D6FFD0</accession>
<name>A0A4D6FFD0_9AGAR</name>
<organism evidence="1">
    <name type="scientific">Armillaria borealis</name>
    <dbReference type="NCBI Taxonomy" id="47425"/>
    <lineage>
        <taxon>Eukaryota</taxon>
        <taxon>Fungi</taxon>
        <taxon>Dikarya</taxon>
        <taxon>Basidiomycota</taxon>
        <taxon>Agaricomycotina</taxon>
        <taxon>Agaricomycetes</taxon>
        <taxon>Agaricomycetidae</taxon>
        <taxon>Agaricales</taxon>
        <taxon>Marasmiineae</taxon>
        <taxon>Physalacriaceae</taxon>
        <taxon>Armillaria</taxon>
    </lineage>
</organism>
<dbReference type="RefSeq" id="YP_009631629.1">
    <property type="nucleotide sequence ID" value="NC_042230.1"/>
</dbReference>
<evidence type="ECO:0000313" key="1">
    <source>
        <dbReference type="EMBL" id="QCB16409.1"/>
    </source>
</evidence>
<dbReference type="AlphaFoldDB" id="A0A4D6FFD0"/>
<dbReference type="EMBL" id="MH407470">
    <property type="protein sequence ID" value="QCB16409.1"/>
    <property type="molecule type" value="Genomic_DNA"/>
</dbReference>
<reference evidence="1" key="1">
    <citation type="journal article" date="2019" name="BMC Genomics">
        <title>Mobile genetic elements explain size variation in the mitochondrial genomes of four closely-related Armillaria species.</title>
        <authorList>
            <person name="Kolesnikova A.I."/>
            <person name="Putintseva Y.A."/>
            <person name="Simonov E.P."/>
            <person name="Biriukov V.V."/>
            <person name="Oreshkova N.V."/>
            <person name="Pavlov I.N."/>
            <person name="Sharov V.V."/>
            <person name="Kuzmin D.A."/>
            <person name="Anderson J.B."/>
            <person name="Krutovsky K.V."/>
        </authorList>
    </citation>
    <scope>NUCLEOTIDE SEQUENCE [LARGE SCALE GENOMIC DNA]</scope>
</reference>